<dbReference type="InterPro" id="IPR032808">
    <property type="entry name" value="DoxX"/>
</dbReference>
<organism evidence="6 7">
    <name type="scientific">Streptomyces cuspidosporus</name>
    <dbReference type="NCBI Taxonomy" id="66882"/>
    <lineage>
        <taxon>Bacteria</taxon>
        <taxon>Bacillati</taxon>
        <taxon>Actinomycetota</taxon>
        <taxon>Actinomycetes</taxon>
        <taxon>Kitasatosporales</taxon>
        <taxon>Streptomycetaceae</taxon>
        <taxon>Streptomyces</taxon>
    </lineage>
</organism>
<reference evidence="6 7" key="1">
    <citation type="journal article" date="2019" name="Int. J. Syst. Evol. Microbiol.">
        <title>The Global Catalogue of Microorganisms (GCM) 10K type strain sequencing project: providing services to taxonomists for standard genome sequencing and annotation.</title>
        <authorList>
            <consortium name="The Broad Institute Genomics Platform"/>
            <consortium name="The Broad Institute Genome Sequencing Center for Infectious Disease"/>
            <person name="Wu L."/>
            <person name="Ma J."/>
        </authorList>
    </citation>
    <scope>NUCLEOTIDE SEQUENCE [LARGE SCALE GENOMIC DNA]</scope>
    <source>
        <strain evidence="6 7">JCM 4316</strain>
    </source>
</reference>
<evidence type="ECO:0000256" key="2">
    <source>
        <dbReference type="ARBA" id="ARBA00022692"/>
    </source>
</evidence>
<feature type="transmembrane region" description="Helical" evidence="5">
    <location>
        <begin position="84"/>
        <end position="105"/>
    </location>
</feature>
<evidence type="ECO:0008006" key="8">
    <source>
        <dbReference type="Google" id="ProtNLM"/>
    </source>
</evidence>
<protein>
    <recommendedName>
        <fullName evidence="8">DoxX family protein</fullName>
    </recommendedName>
</protein>
<proteinExistence type="predicted"/>
<evidence type="ECO:0000256" key="3">
    <source>
        <dbReference type="ARBA" id="ARBA00022989"/>
    </source>
</evidence>
<comment type="caution">
    <text evidence="6">The sequence shown here is derived from an EMBL/GenBank/DDBJ whole genome shotgun (WGS) entry which is preliminary data.</text>
</comment>
<gene>
    <name evidence="6" type="ORF">GCM10010246_44220</name>
</gene>
<feature type="transmembrane region" description="Helical" evidence="5">
    <location>
        <begin position="112"/>
        <end position="131"/>
    </location>
</feature>
<name>A0ABN3GIL8_9ACTN</name>
<evidence type="ECO:0000256" key="4">
    <source>
        <dbReference type="ARBA" id="ARBA00023136"/>
    </source>
</evidence>
<accession>A0ABN3GIL8</accession>
<evidence type="ECO:0000256" key="5">
    <source>
        <dbReference type="SAM" id="Phobius"/>
    </source>
</evidence>
<comment type="subcellular location">
    <subcellularLocation>
        <location evidence="1">Membrane</location>
        <topology evidence="1">Multi-pass membrane protein</topology>
    </subcellularLocation>
</comment>
<feature type="transmembrane region" description="Helical" evidence="5">
    <location>
        <begin position="20"/>
        <end position="46"/>
    </location>
</feature>
<keyword evidence="2 5" id="KW-0812">Transmembrane</keyword>
<keyword evidence="4 5" id="KW-0472">Membrane</keyword>
<dbReference type="Pfam" id="PF13564">
    <property type="entry name" value="DoxX_2"/>
    <property type="match status" value="1"/>
</dbReference>
<sequence length="133" mass="13332">MDGAEAPADPEGMTGTQLAFPVVTLFTAAANVGIAAADLAGARFVLANSARVGVPRSWLPWLAALKLAGAAGLLLGLLDAALRPLGAAAACSLVLLYLGALAFHLRARVLDNLAFPAFYCATAVASLALAVSS</sequence>
<dbReference type="EMBL" id="BAAASD010000018">
    <property type="protein sequence ID" value="GAA2351197.1"/>
    <property type="molecule type" value="Genomic_DNA"/>
</dbReference>
<feature type="transmembrane region" description="Helical" evidence="5">
    <location>
        <begin position="58"/>
        <end position="78"/>
    </location>
</feature>
<evidence type="ECO:0000256" key="1">
    <source>
        <dbReference type="ARBA" id="ARBA00004141"/>
    </source>
</evidence>
<evidence type="ECO:0000313" key="7">
    <source>
        <dbReference type="Proteomes" id="UP001500253"/>
    </source>
</evidence>
<keyword evidence="7" id="KW-1185">Reference proteome</keyword>
<evidence type="ECO:0000313" key="6">
    <source>
        <dbReference type="EMBL" id="GAA2351197.1"/>
    </source>
</evidence>
<keyword evidence="3 5" id="KW-1133">Transmembrane helix</keyword>
<dbReference type="Proteomes" id="UP001500253">
    <property type="component" value="Unassembled WGS sequence"/>
</dbReference>